<evidence type="ECO:0000313" key="2">
    <source>
        <dbReference type="Proteomes" id="UP000536640"/>
    </source>
</evidence>
<reference evidence="1 2" key="1">
    <citation type="submission" date="2020-08" db="EMBL/GenBank/DDBJ databases">
        <title>Genomic Encyclopedia of Type Strains, Phase IV (KMG-IV): sequencing the most valuable type-strain genomes for metagenomic binning, comparative biology and taxonomic classification.</title>
        <authorList>
            <person name="Goeker M."/>
        </authorList>
    </citation>
    <scope>NUCLEOTIDE SEQUENCE [LARGE SCALE GENOMIC DNA]</scope>
    <source>
        <strain evidence="1 2">DSM 25701</strain>
    </source>
</reference>
<name>A0A840R1B9_9GAMM</name>
<protein>
    <submittedName>
        <fullName evidence="1">Uncharacterized protein</fullName>
    </submittedName>
</protein>
<gene>
    <name evidence="1" type="ORF">HNQ57_000531</name>
</gene>
<comment type="caution">
    <text evidence="1">The sequence shown here is derived from an EMBL/GenBank/DDBJ whole genome shotgun (WGS) entry which is preliminary data.</text>
</comment>
<keyword evidence="2" id="KW-1185">Reference proteome</keyword>
<sequence>MKKIHPKPEANEQRIDRASASMRYLTETLLWLS</sequence>
<dbReference type="EMBL" id="JACHHW010000001">
    <property type="protein sequence ID" value="MBB5186272.1"/>
    <property type="molecule type" value="Genomic_DNA"/>
</dbReference>
<dbReference type="Proteomes" id="UP000536640">
    <property type="component" value="Unassembled WGS sequence"/>
</dbReference>
<organism evidence="1 2">
    <name type="scientific">Zhongshania antarctica</name>
    <dbReference type="NCBI Taxonomy" id="641702"/>
    <lineage>
        <taxon>Bacteria</taxon>
        <taxon>Pseudomonadati</taxon>
        <taxon>Pseudomonadota</taxon>
        <taxon>Gammaproteobacteria</taxon>
        <taxon>Cellvibrionales</taxon>
        <taxon>Spongiibacteraceae</taxon>
        <taxon>Zhongshania</taxon>
    </lineage>
</organism>
<dbReference type="AlphaFoldDB" id="A0A840R1B9"/>
<evidence type="ECO:0000313" key="1">
    <source>
        <dbReference type="EMBL" id="MBB5186272.1"/>
    </source>
</evidence>
<proteinExistence type="predicted"/>
<accession>A0A840R1B9</accession>